<reference evidence="1 2" key="1">
    <citation type="journal article" date="2016" name="Nat. Commun.">
        <title>Thousands of microbial genomes shed light on interconnected biogeochemical processes in an aquifer system.</title>
        <authorList>
            <person name="Anantharaman K."/>
            <person name="Brown C.T."/>
            <person name="Hug L.A."/>
            <person name="Sharon I."/>
            <person name="Castelle C.J."/>
            <person name="Probst A.J."/>
            <person name="Thomas B.C."/>
            <person name="Singh A."/>
            <person name="Wilkins M.J."/>
            <person name="Karaoz U."/>
            <person name="Brodie E.L."/>
            <person name="Williams K.H."/>
            <person name="Hubbard S.S."/>
            <person name="Banfield J.F."/>
        </authorList>
    </citation>
    <scope>NUCLEOTIDE SEQUENCE [LARGE SCALE GENOMIC DNA]</scope>
</reference>
<evidence type="ECO:0000313" key="1">
    <source>
        <dbReference type="EMBL" id="OGK17089.1"/>
    </source>
</evidence>
<name>A0A1F7GDX8_9BACT</name>
<protein>
    <submittedName>
        <fullName evidence="1">Uncharacterized protein</fullName>
    </submittedName>
</protein>
<comment type="caution">
    <text evidence="1">The sequence shown here is derived from an EMBL/GenBank/DDBJ whole genome shotgun (WGS) entry which is preliminary data.</text>
</comment>
<evidence type="ECO:0000313" key="2">
    <source>
        <dbReference type="Proteomes" id="UP000178372"/>
    </source>
</evidence>
<dbReference type="EMBL" id="MFZF01000005">
    <property type="protein sequence ID" value="OGK17089.1"/>
    <property type="molecule type" value="Genomic_DNA"/>
</dbReference>
<dbReference type="AlphaFoldDB" id="A0A1F7GDX8"/>
<dbReference type="Proteomes" id="UP000178372">
    <property type="component" value="Unassembled WGS sequence"/>
</dbReference>
<organism evidence="1 2">
    <name type="scientific">Candidatus Roizmanbacteria bacterium RIFCSPHIGHO2_01_FULL_39_12b</name>
    <dbReference type="NCBI Taxonomy" id="1802030"/>
    <lineage>
        <taxon>Bacteria</taxon>
        <taxon>Candidatus Roizmaniibacteriota</taxon>
    </lineage>
</organism>
<proteinExistence type="predicted"/>
<accession>A0A1F7GDX8</accession>
<gene>
    <name evidence="1" type="ORF">A2690_05045</name>
</gene>
<sequence length="394" mass="43307">MKRKRRVVRTTSAKPAKFSLQTILFLLVLVVGAIIGLNVVTGGKFNFFGLAANRWPFTNSGTPPNVMLEKDTLKVITYEDSDIVTLSGNVVFESLRQTDSECWIVWATLEAGGKRIGGTFPPDSNELFPPKETCPVLTIGKFTPGASYPAPAKRIVPDPLPHQNEGVLKNAGATAYRNFIFNIPVPKNICKLYLHYRSNRQGGKKPKETVFYEVRLPTDGCITPTPTEPDVTSIPTPTEPMPSASPEGCIAIEYFGNNTANNYSTCQELCGDYSNTRGYCKASKLNPNKTESGDWYCCSVASCNKKCSSSRDCSSGLSCVQGVCQDRPNCEEKNNCQCVADKVEKQCAYYGEDCKNYCSGTCYADTQCSFSSTRRSDNVYCNPKQTPTRTQSIP</sequence>